<dbReference type="Proteomes" id="UP000274922">
    <property type="component" value="Unassembled WGS sequence"/>
</dbReference>
<evidence type="ECO:0000259" key="13">
    <source>
        <dbReference type="PROSITE" id="PS51455"/>
    </source>
</evidence>
<evidence type="ECO:0000256" key="9">
    <source>
        <dbReference type="ARBA" id="ARBA00080374"/>
    </source>
</evidence>
<keyword evidence="5 11" id="KW-0547">Nucleotide-binding</keyword>
<dbReference type="Pfam" id="PF01504">
    <property type="entry name" value="PIP5K"/>
    <property type="match status" value="1"/>
</dbReference>
<evidence type="ECO:0000256" key="2">
    <source>
        <dbReference type="ARBA" id="ARBA00012172"/>
    </source>
</evidence>
<dbReference type="FunFam" id="3.30.800.10:FF:000009">
    <property type="entry name" value="Phosphatidylinositol 4-phosphate 5-kinase its3"/>
    <property type="match status" value="1"/>
</dbReference>
<keyword evidence="15" id="KW-1185">Reference proteome</keyword>
<dbReference type="InterPro" id="IPR027484">
    <property type="entry name" value="PInositol-4-P-5-kinase_N"/>
</dbReference>
<evidence type="ECO:0000256" key="12">
    <source>
        <dbReference type="SAM" id="MobiDB-lite"/>
    </source>
</evidence>
<dbReference type="OrthoDB" id="20783at2759"/>
<evidence type="ECO:0000256" key="8">
    <source>
        <dbReference type="ARBA" id="ARBA00078403"/>
    </source>
</evidence>
<dbReference type="InterPro" id="IPR002498">
    <property type="entry name" value="PInositol-4-P-4/5-kinase_core"/>
</dbReference>
<accession>A0A4V1IUC1</accession>
<evidence type="ECO:0000256" key="4">
    <source>
        <dbReference type="ARBA" id="ARBA00022679"/>
    </source>
</evidence>
<feature type="non-terminal residue" evidence="14">
    <location>
        <position position="427"/>
    </location>
</feature>
<feature type="region of interest" description="Disordered" evidence="12">
    <location>
        <begin position="283"/>
        <end position="313"/>
    </location>
</feature>
<dbReference type="EMBL" id="ML014239">
    <property type="protein sequence ID" value="RKP00039.1"/>
    <property type="molecule type" value="Genomic_DNA"/>
</dbReference>
<feature type="non-terminal residue" evidence="14">
    <location>
        <position position="1"/>
    </location>
</feature>
<name>A0A4V1IUC1_9FUNG</name>
<evidence type="ECO:0000256" key="10">
    <source>
        <dbReference type="ARBA" id="ARBA00082306"/>
    </source>
</evidence>
<dbReference type="SMART" id="SM00330">
    <property type="entry name" value="PIPKc"/>
    <property type="match status" value="1"/>
</dbReference>
<dbReference type="SUPFAM" id="SSF56104">
    <property type="entry name" value="SAICAR synthase-like"/>
    <property type="match status" value="1"/>
</dbReference>
<dbReference type="CDD" id="cd17303">
    <property type="entry name" value="PIPKc_PIP5K_yeast_like"/>
    <property type="match status" value="1"/>
</dbReference>
<dbReference type="PANTHER" id="PTHR23086:SF8">
    <property type="entry name" value="PHOSPHATIDYLINOSITOL 5-PHOSPHATE 4-KINASE, ISOFORM A"/>
    <property type="match status" value="1"/>
</dbReference>
<sequence>KEVLVGTPVKEGHVNYMLMYDMLTGIRISVSRCTAKPERELMGLDFKAAHKLAFDVTGNELTPSSKYDFKFKDYAPWVFRLIRQVYHVDPADYLLSLTGKYVLSELGSPGKSGSFFYYSQDYRFIIKTIHHSEHKFMMHILQRYYEHIKNNRETLLCRIFGLHRVKLPGNRKIHFVVMGNVFPSGKDIHESYDLKGSLVGRYIDAAEEEKNPRVTLKDMNWVGRQRKLQLGPQKRAAFVDQLEKDVSFLVSQKIMDYSLLIGCHDMSRGNRDNIRDNTLAVFEPDPKSLTRGPSTRAKAKTSAKTKAGPAGKRGSKAQAMKMILAESEAVALGPSNSILPEASPPERQNCLFYSDHGGFQATDPLDRPLNEIYYIGIIDIFTKYNYIKKGEHVLKSLSGKRKLISSVHPILYGARFLAFMKAAVRGW</sequence>
<proteinExistence type="predicted"/>
<evidence type="ECO:0000256" key="7">
    <source>
        <dbReference type="ARBA" id="ARBA00022840"/>
    </source>
</evidence>
<reference evidence="15" key="1">
    <citation type="journal article" date="2018" name="Nat. Microbiol.">
        <title>Leveraging single-cell genomics to expand the fungal tree of life.</title>
        <authorList>
            <person name="Ahrendt S.R."/>
            <person name="Quandt C.A."/>
            <person name="Ciobanu D."/>
            <person name="Clum A."/>
            <person name="Salamov A."/>
            <person name="Andreopoulos B."/>
            <person name="Cheng J.F."/>
            <person name="Woyke T."/>
            <person name="Pelin A."/>
            <person name="Henrissat B."/>
            <person name="Reynolds N.K."/>
            <person name="Benny G.L."/>
            <person name="Smith M.E."/>
            <person name="James T.Y."/>
            <person name="Grigoriev I.V."/>
        </authorList>
    </citation>
    <scope>NUCLEOTIDE SEQUENCE [LARGE SCALE GENOMIC DNA]</scope>
    <source>
        <strain evidence="15">ATCC 52028</strain>
    </source>
</reference>
<dbReference type="EC" id="2.7.1.68" evidence="2"/>
<dbReference type="AlphaFoldDB" id="A0A4V1IUC1"/>
<evidence type="ECO:0000256" key="6">
    <source>
        <dbReference type="ARBA" id="ARBA00022777"/>
    </source>
</evidence>
<dbReference type="GO" id="GO:0046854">
    <property type="term" value="P:phosphatidylinositol phosphate biosynthetic process"/>
    <property type="evidence" value="ECO:0007669"/>
    <property type="project" value="TreeGrafter"/>
</dbReference>
<comment type="catalytic activity">
    <reaction evidence="1">
        <text>a 1,2-diacyl-sn-glycero-3-phospho-(1D-myo-inositol 4-phosphate) + ATP = a 1,2-diacyl-sn-glycero-3-phospho-(1D-myo-inositol-4,5-bisphosphate) + ADP + H(+)</text>
        <dbReference type="Rhea" id="RHEA:14425"/>
        <dbReference type="ChEBI" id="CHEBI:15378"/>
        <dbReference type="ChEBI" id="CHEBI:30616"/>
        <dbReference type="ChEBI" id="CHEBI:58178"/>
        <dbReference type="ChEBI" id="CHEBI:58456"/>
        <dbReference type="ChEBI" id="CHEBI:456216"/>
        <dbReference type="EC" id="2.7.1.68"/>
    </reaction>
</comment>
<dbReference type="Gene3D" id="3.30.800.10">
    <property type="entry name" value="Phosphatidylinositol Phosphate Kinase II Beta"/>
    <property type="match status" value="1"/>
</dbReference>
<dbReference type="InterPro" id="IPR023610">
    <property type="entry name" value="PInositol-4/5-P-5/4-kinase"/>
</dbReference>
<gene>
    <name evidence="14" type="ORF">CXG81DRAFT_6681</name>
</gene>
<keyword evidence="6 11" id="KW-0418">Kinase</keyword>
<dbReference type="PANTHER" id="PTHR23086">
    <property type="entry name" value="PHOSPHATIDYLINOSITOL-4-PHOSPHATE 5-KINASE"/>
    <property type="match status" value="1"/>
</dbReference>
<evidence type="ECO:0000256" key="3">
    <source>
        <dbReference type="ARBA" id="ARBA00022553"/>
    </source>
</evidence>
<evidence type="ECO:0000256" key="11">
    <source>
        <dbReference type="PROSITE-ProRule" id="PRU00781"/>
    </source>
</evidence>
<dbReference type="GO" id="GO:0005524">
    <property type="term" value="F:ATP binding"/>
    <property type="evidence" value="ECO:0007669"/>
    <property type="project" value="UniProtKB-UniRule"/>
</dbReference>
<evidence type="ECO:0000313" key="14">
    <source>
        <dbReference type="EMBL" id="RKP00039.1"/>
    </source>
</evidence>
<dbReference type="GO" id="GO:0005886">
    <property type="term" value="C:plasma membrane"/>
    <property type="evidence" value="ECO:0007669"/>
    <property type="project" value="TreeGrafter"/>
</dbReference>
<protein>
    <recommendedName>
        <fullName evidence="2">1-phosphatidylinositol-4-phosphate 5-kinase</fullName>
        <ecNumber evidence="2">2.7.1.68</ecNumber>
    </recommendedName>
    <alternativeName>
        <fullName evidence="10">1-phosphatidylinositol 4-phosphate kinase</fullName>
    </alternativeName>
    <alternativeName>
        <fullName evidence="8">Diphosphoinositide kinase</fullName>
    </alternativeName>
    <alternativeName>
        <fullName evidence="9">PIP5K</fullName>
    </alternativeName>
</protein>
<evidence type="ECO:0000256" key="5">
    <source>
        <dbReference type="ARBA" id="ARBA00022741"/>
    </source>
</evidence>
<dbReference type="Gene3D" id="3.30.810.10">
    <property type="entry name" value="2-Layer Sandwich"/>
    <property type="match status" value="1"/>
</dbReference>
<feature type="domain" description="PIPK" evidence="13">
    <location>
        <begin position="10"/>
        <end position="424"/>
    </location>
</feature>
<keyword evidence="3" id="KW-0597">Phosphoprotein</keyword>
<organism evidence="14 15">
    <name type="scientific">Caulochytrium protostelioides</name>
    <dbReference type="NCBI Taxonomy" id="1555241"/>
    <lineage>
        <taxon>Eukaryota</taxon>
        <taxon>Fungi</taxon>
        <taxon>Fungi incertae sedis</taxon>
        <taxon>Chytridiomycota</taxon>
        <taxon>Chytridiomycota incertae sedis</taxon>
        <taxon>Chytridiomycetes</taxon>
        <taxon>Caulochytriales</taxon>
        <taxon>Caulochytriaceae</taxon>
        <taxon>Caulochytrium</taxon>
    </lineage>
</organism>
<dbReference type="STRING" id="1555241.A0A4V1IUC1"/>
<keyword evidence="4 11" id="KW-0808">Transferase</keyword>
<evidence type="ECO:0000313" key="15">
    <source>
        <dbReference type="Proteomes" id="UP000274922"/>
    </source>
</evidence>
<dbReference type="InterPro" id="IPR027483">
    <property type="entry name" value="PInositol-4-P-4/5-kinase_C_sf"/>
</dbReference>
<keyword evidence="7 11" id="KW-0067">ATP-binding</keyword>
<dbReference type="GO" id="GO:0016308">
    <property type="term" value="F:1-phosphatidylinositol-4-phosphate 5-kinase activity"/>
    <property type="evidence" value="ECO:0007669"/>
    <property type="project" value="UniProtKB-EC"/>
</dbReference>
<evidence type="ECO:0000256" key="1">
    <source>
        <dbReference type="ARBA" id="ARBA00000444"/>
    </source>
</evidence>
<dbReference type="PROSITE" id="PS51455">
    <property type="entry name" value="PIPK"/>
    <property type="match status" value="1"/>
</dbReference>